<name>A0A8S1IND9_9CHLO</name>
<dbReference type="InterPro" id="IPR050452">
    <property type="entry name" value="Metacaspase"/>
</dbReference>
<dbReference type="GO" id="GO:0005737">
    <property type="term" value="C:cytoplasm"/>
    <property type="evidence" value="ECO:0007669"/>
    <property type="project" value="TreeGrafter"/>
</dbReference>
<dbReference type="PANTHER" id="PTHR48104">
    <property type="entry name" value="METACASPASE-4"/>
    <property type="match status" value="1"/>
</dbReference>
<dbReference type="GO" id="GO:0004197">
    <property type="term" value="F:cysteine-type endopeptidase activity"/>
    <property type="evidence" value="ECO:0007669"/>
    <property type="project" value="TreeGrafter"/>
</dbReference>
<sequence>MGGAASTASGSPGPILQGKALLVACKTSNCYVSGSEWAGSGCEAHLAEALLHKLGFLKHKILMVANNPKSGKKVLTKNMLMSGLAWLIDGVKSGDHLVFYFSNSSNFTQADLCSAVKEVLIENIPVGATLHVIGDGAHSRNLMQLPHAWHWTNAKKGKAWKGLQNLSSKMLNGMQKGSVRSPIIQFTPISEVDENSEKLPLDDEDHRTLFLPGALTLCLLYAVETAGLKLDYGDMVDLMVEGARKLQEGLDDVLMHVSESRSSFSPMRHHSILVGELVVQFAANADSDIVMTVAYRGVSFRDIMLIPRRLIVDGTWHAGFTAPSVSANIHISAARRVFS</sequence>
<evidence type="ECO:0000313" key="3">
    <source>
        <dbReference type="Proteomes" id="UP000708148"/>
    </source>
</evidence>
<keyword evidence="3" id="KW-1185">Reference proteome</keyword>
<accession>A0A8S1IND9</accession>
<dbReference type="AlphaFoldDB" id="A0A8S1IND9"/>
<gene>
    <name evidence="2" type="ORF">OSTQU699_LOCUS599</name>
</gene>
<protein>
    <submittedName>
        <fullName evidence="2">Uncharacterized protein</fullName>
    </submittedName>
</protein>
<dbReference type="GO" id="GO:0006508">
    <property type="term" value="P:proteolysis"/>
    <property type="evidence" value="ECO:0007669"/>
    <property type="project" value="TreeGrafter"/>
</dbReference>
<dbReference type="PANTHER" id="PTHR48104:SF30">
    <property type="entry name" value="METACASPASE-1"/>
    <property type="match status" value="1"/>
</dbReference>
<evidence type="ECO:0000256" key="1">
    <source>
        <dbReference type="ARBA" id="ARBA00009005"/>
    </source>
</evidence>
<reference evidence="2" key="1">
    <citation type="submission" date="2020-12" db="EMBL/GenBank/DDBJ databases">
        <authorList>
            <person name="Iha C."/>
        </authorList>
    </citation>
    <scope>NUCLEOTIDE SEQUENCE</scope>
</reference>
<comment type="similarity">
    <text evidence="1">Belongs to the peptidase C14B family.</text>
</comment>
<dbReference type="Gene3D" id="3.40.50.12660">
    <property type="match status" value="1"/>
</dbReference>
<organism evidence="2 3">
    <name type="scientific">Ostreobium quekettii</name>
    <dbReference type="NCBI Taxonomy" id="121088"/>
    <lineage>
        <taxon>Eukaryota</taxon>
        <taxon>Viridiplantae</taxon>
        <taxon>Chlorophyta</taxon>
        <taxon>core chlorophytes</taxon>
        <taxon>Ulvophyceae</taxon>
        <taxon>TCBD clade</taxon>
        <taxon>Bryopsidales</taxon>
        <taxon>Ostreobineae</taxon>
        <taxon>Ostreobiaceae</taxon>
        <taxon>Ostreobium</taxon>
    </lineage>
</organism>
<dbReference type="OrthoDB" id="3223806at2759"/>
<dbReference type="EMBL" id="CAJHUC010000321">
    <property type="protein sequence ID" value="CAD7695238.1"/>
    <property type="molecule type" value="Genomic_DNA"/>
</dbReference>
<dbReference type="Proteomes" id="UP000708148">
    <property type="component" value="Unassembled WGS sequence"/>
</dbReference>
<proteinExistence type="inferred from homology"/>
<comment type="caution">
    <text evidence="2">The sequence shown here is derived from an EMBL/GenBank/DDBJ whole genome shotgun (WGS) entry which is preliminary data.</text>
</comment>
<evidence type="ECO:0000313" key="2">
    <source>
        <dbReference type="EMBL" id="CAD7695238.1"/>
    </source>
</evidence>